<dbReference type="Proteomes" id="UP000037751">
    <property type="component" value="Unassembled WGS sequence"/>
</dbReference>
<gene>
    <name evidence="4" type="ORF">Malapachy_0661</name>
</gene>
<feature type="compositionally biased region" description="Low complexity" evidence="1">
    <location>
        <begin position="96"/>
        <end position="108"/>
    </location>
</feature>
<dbReference type="OrthoDB" id="1898560at2759"/>
<dbReference type="Pfam" id="PF05002">
    <property type="entry name" value="SGS"/>
    <property type="match status" value="1"/>
</dbReference>
<evidence type="ECO:0000313" key="5">
    <source>
        <dbReference type="Proteomes" id="UP000037751"/>
    </source>
</evidence>
<dbReference type="GO" id="GO:0051087">
    <property type="term" value="F:protein-folding chaperone binding"/>
    <property type="evidence" value="ECO:0007669"/>
    <property type="project" value="InterPro"/>
</dbReference>
<evidence type="ECO:0000259" key="3">
    <source>
        <dbReference type="PROSITE" id="PS51203"/>
    </source>
</evidence>
<dbReference type="PROSITE" id="PS51048">
    <property type="entry name" value="SGS"/>
    <property type="match status" value="1"/>
</dbReference>
<protein>
    <submittedName>
        <fullName evidence="4">Uncharacterized protein</fullName>
    </submittedName>
</protein>
<sequence>MSAHRYDFYQTDTHVVVSLFVRNQKAEDVHVTIAPQERTSVLTVTMPTTTWHVELSHAVEPTPAQVRVVAPKIELTLVKAERGVTWPRLLAAEAASAPTAVPSTAAPRARSKWDELDLSEADDRPPSGSGDAELHAFFQQLYANADDDTRRAMVKSFQESGGTALSTNWADVGQKTMEVRAPAGMEARTYEQ</sequence>
<keyword evidence="5" id="KW-1185">Reference proteome</keyword>
<name>A0A0M9VPM8_9BASI</name>
<organism evidence="4 5">
    <name type="scientific">Malassezia pachydermatis</name>
    <dbReference type="NCBI Taxonomy" id="77020"/>
    <lineage>
        <taxon>Eukaryota</taxon>
        <taxon>Fungi</taxon>
        <taxon>Dikarya</taxon>
        <taxon>Basidiomycota</taxon>
        <taxon>Ustilaginomycotina</taxon>
        <taxon>Malasseziomycetes</taxon>
        <taxon>Malasseziales</taxon>
        <taxon>Malasseziaceae</taxon>
        <taxon>Malassezia</taxon>
    </lineage>
</organism>
<dbReference type="STRING" id="77020.A0A0M9VPM8"/>
<comment type="caution">
    <text evidence="4">The sequence shown here is derived from an EMBL/GenBank/DDBJ whole genome shotgun (WGS) entry which is preliminary data.</text>
</comment>
<dbReference type="SUPFAM" id="SSF49764">
    <property type="entry name" value="HSP20-like chaperones"/>
    <property type="match status" value="1"/>
</dbReference>
<dbReference type="GeneID" id="28727051"/>
<dbReference type="InterPro" id="IPR007052">
    <property type="entry name" value="CS_dom"/>
</dbReference>
<dbReference type="PROSITE" id="PS51203">
    <property type="entry name" value="CS"/>
    <property type="match status" value="1"/>
</dbReference>
<accession>A0A0M9VPM8</accession>
<feature type="domain" description="CS" evidence="3">
    <location>
        <begin position="1"/>
        <end position="90"/>
    </location>
</feature>
<dbReference type="Gene3D" id="2.60.40.790">
    <property type="match status" value="1"/>
</dbReference>
<dbReference type="EMBL" id="LGAV01000003">
    <property type="protein sequence ID" value="KOS14589.1"/>
    <property type="molecule type" value="Genomic_DNA"/>
</dbReference>
<dbReference type="CDD" id="cd06466">
    <property type="entry name" value="p23_CS_SGT1_like"/>
    <property type="match status" value="1"/>
</dbReference>
<dbReference type="VEuPathDB" id="FungiDB:Malapachy_0661"/>
<evidence type="ECO:0000256" key="1">
    <source>
        <dbReference type="SAM" id="MobiDB-lite"/>
    </source>
</evidence>
<evidence type="ECO:0000313" key="4">
    <source>
        <dbReference type="EMBL" id="KOS14589.1"/>
    </source>
</evidence>
<proteinExistence type="predicted"/>
<dbReference type="AlphaFoldDB" id="A0A0M9VPM8"/>
<dbReference type="Pfam" id="PF04969">
    <property type="entry name" value="CS"/>
    <property type="match status" value="1"/>
</dbReference>
<reference evidence="4 5" key="1">
    <citation type="submission" date="2015-07" db="EMBL/GenBank/DDBJ databases">
        <title>Draft Genome Sequence of Malassezia furfur CBS1878 and Malassezia pachydermatis CBS1879.</title>
        <authorList>
            <person name="Triana S."/>
            <person name="Ohm R."/>
            <person name="Gonzalez A."/>
            <person name="DeCock H."/>
            <person name="Restrepo S."/>
            <person name="Celis A."/>
        </authorList>
    </citation>
    <scope>NUCLEOTIDE SEQUENCE [LARGE SCALE GENOMIC DNA]</scope>
    <source>
        <strain evidence="4 5">CBS 1879</strain>
    </source>
</reference>
<feature type="domain" description="SGS" evidence="2">
    <location>
        <begin position="100"/>
        <end position="192"/>
    </location>
</feature>
<dbReference type="InterPro" id="IPR044563">
    <property type="entry name" value="Sgt1-like"/>
</dbReference>
<evidence type="ECO:0000259" key="2">
    <source>
        <dbReference type="PROSITE" id="PS51048"/>
    </source>
</evidence>
<dbReference type="InterPro" id="IPR007699">
    <property type="entry name" value="SGS_dom"/>
</dbReference>
<feature type="compositionally biased region" description="Basic and acidic residues" evidence="1">
    <location>
        <begin position="111"/>
        <end position="125"/>
    </location>
</feature>
<dbReference type="InterPro" id="IPR008978">
    <property type="entry name" value="HSP20-like_chaperone"/>
</dbReference>
<dbReference type="PANTHER" id="PTHR45862">
    <property type="entry name" value="PROTEIN SGT1 HOMOLOG"/>
    <property type="match status" value="1"/>
</dbReference>
<dbReference type="RefSeq" id="XP_017992221.1">
    <property type="nucleotide sequence ID" value="XM_018135176.1"/>
</dbReference>
<feature type="region of interest" description="Disordered" evidence="1">
    <location>
        <begin position="96"/>
        <end position="132"/>
    </location>
</feature>